<evidence type="ECO:0000256" key="1">
    <source>
        <dbReference type="ARBA" id="ARBA00004123"/>
    </source>
</evidence>
<accession>A0A8S4A137</accession>
<dbReference type="InterPro" id="IPR051583">
    <property type="entry name" value="YAP1"/>
</dbReference>
<dbReference type="InterPro" id="IPR001202">
    <property type="entry name" value="WW_dom"/>
</dbReference>
<feature type="compositionally biased region" description="Polar residues" evidence="9">
    <location>
        <begin position="265"/>
        <end position="274"/>
    </location>
</feature>
<feature type="compositionally biased region" description="Low complexity" evidence="9">
    <location>
        <begin position="94"/>
        <end position="105"/>
    </location>
</feature>
<dbReference type="PANTHER" id="PTHR17616:SF8">
    <property type="entry name" value="TRANSCRIPTIONAL COACTIVATOR YORKIE"/>
    <property type="match status" value="1"/>
</dbReference>
<dbReference type="Pfam" id="PF00397">
    <property type="entry name" value="WW"/>
    <property type="match status" value="2"/>
</dbReference>
<dbReference type="EMBL" id="CAJHNH020008433">
    <property type="protein sequence ID" value="CAG5135583.1"/>
    <property type="molecule type" value="Genomic_DNA"/>
</dbReference>
<dbReference type="PROSITE" id="PS50020">
    <property type="entry name" value="WW_DOMAIN_2"/>
    <property type="match status" value="2"/>
</dbReference>
<dbReference type="PANTHER" id="PTHR17616">
    <property type="entry name" value="YES-ASSOCIATED PROTEIN YAP1 FAMILY MEMBER"/>
    <property type="match status" value="1"/>
</dbReference>
<feature type="domain" description="WW" evidence="10">
    <location>
        <begin position="211"/>
        <end position="244"/>
    </location>
</feature>
<keyword evidence="7" id="KW-0539">Nucleus</keyword>
<dbReference type="GO" id="GO:0005737">
    <property type="term" value="C:cytoplasm"/>
    <property type="evidence" value="ECO:0007669"/>
    <property type="project" value="UniProtKB-SubCell"/>
</dbReference>
<evidence type="ECO:0000256" key="6">
    <source>
        <dbReference type="ARBA" id="ARBA00023163"/>
    </source>
</evidence>
<dbReference type="Pfam" id="PF15238">
    <property type="entry name" value="TEADIR3"/>
    <property type="match status" value="1"/>
</dbReference>
<dbReference type="GO" id="GO:0045944">
    <property type="term" value="P:positive regulation of transcription by RNA polymerase II"/>
    <property type="evidence" value="ECO:0007669"/>
    <property type="project" value="TreeGrafter"/>
</dbReference>
<keyword evidence="6" id="KW-0804">Transcription</keyword>
<dbReference type="OrthoDB" id="3045089at2759"/>
<dbReference type="SMART" id="SM00456">
    <property type="entry name" value="WW"/>
    <property type="match status" value="2"/>
</dbReference>
<sequence length="446" mass="49022">MSQDRTGPIIHVRENSDTELEALFNIAMNPSLAETNKIVPLRERNLPASFFCPPEPPKQMQQQIGVGKDNTTDAPVFHGAVNPSINIAHMRAHSSPASLQQSLSAAPPPASSSHIRQHSYDALDEEPLPTGWDMARTPQGQRYYLNHVLQITTWNDPRKTHNAGNPGTLSSTSNNNNNANTANLNSSPQTGVSSLSSQPPLSSTPINVDKVPLPPGWERAYTADLEVYFINHIDRTTSWFHPSVPTHLQRPGMKFQQQQQQQQQLSSGPMSPQQDRLKHLKLQQLQMEQERLKKRQDEIALQEMALRAQVGDAVLGTSGDITAISQSTEMTSITDPFFGQAGTSDHHSRQESGDSGLGGMGTSYSLPRTPDFLGNMEDMDTQDGGPKLQGQSDFGSMDMAGVGDVVDHLTMDSEDLVPSLQEEINSELLKDVERVLGNKDNPLTWL</sequence>
<keyword evidence="5" id="KW-0010">Activator</keyword>
<dbReference type="Gene3D" id="2.20.70.10">
    <property type="match status" value="2"/>
</dbReference>
<evidence type="ECO:0000256" key="3">
    <source>
        <dbReference type="ARBA" id="ARBA00022490"/>
    </source>
</evidence>
<dbReference type="InterPro" id="IPR036020">
    <property type="entry name" value="WW_dom_sf"/>
</dbReference>
<feature type="region of interest" description="Disordered" evidence="9">
    <location>
        <begin position="246"/>
        <end position="274"/>
    </location>
</feature>
<feature type="compositionally biased region" description="Low complexity" evidence="9">
    <location>
        <begin position="164"/>
        <end position="203"/>
    </location>
</feature>
<dbReference type="GO" id="GO:0005634">
    <property type="term" value="C:nucleus"/>
    <property type="evidence" value="ECO:0007669"/>
    <property type="project" value="UniProtKB-SubCell"/>
</dbReference>
<dbReference type="AlphaFoldDB" id="A0A8S4A137"/>
<comment type="caution">
    <text evidence="11">The sequence shown here is derived from an EMBL/GenBank/DDBJ whole genome shotgun (WGS) entry which is preliminary data.</text>
</comment>
<evidence type="ECO:0000256" key="9">
    <source>
        <dbReference type="SAM" id="MobiDB-lite"/>
    </source>
</evidence>
<dbReference type="Gene3D" id="6.20.430.10">
    <property type="match status" value="1"/>
</dbReference>
<feature type="region of interest" description="Disordered" evidence="9">
    <location>
        <begin position="92"/>
        <end position="117"/>
    </location>
</feature>
<feature type="region of interest" description="Disordered" evidence="9">
    <location>
        <begin position="155"/>
        <end position="210"/>
    </location>
</feature>
<evidence type="ECO:0000256" key="8">
    <source>
        <dbReference type="ARBA" id="ARBA00038057"/>
    </source>
</evidence>
<feature type="domain" description="WW" evidence="10">
    <location>
        <begin position="126"/>
        <end position="159"/>
    </location>
</feature>
<evidence type="ECO:0000313" key="11">
    <source>
        <dbReference type="EMBL" id="CAG5135583.1"/>
    </source>
</evidence>
<dbReference type="CDD" id="cd00201">
    <property type="entry name" value="WW"/>
    <property type="match status" value="2"/>
</dbReference>
<dbReference type="GO" id="GO:0003713">
    <property type="term" value="F:transcription coactivator activity"/>
    <property type="evidence" value="ECO:0007669"/>
    <property type="project" value="TreeGrafter"/>
</dbReference>
<comment type="subcellular location">
    <subcellularLocation>
        <location evidence="2">Cytoplasm</location>
    </subcellularLocation>
    <subcellularLocation>
        <location evidence="1">Nucleus</location>
    </subcellularLocation>
</comment>
<evidence type="ECO:0000256" key="2">
    <source>
        <dbReference type="ARBA" id="ARBA00004496"/>
    </source>
</evidence>
<keyword evidence="12" id="KW-1185">Reference proteome</keyword>
<keyword evidence="3" id="KW-0963">Cytoplasm</keyword>
<evidence type="ECO:0000256" key="5">
    <source>
        <dbReference type="ARBA" id="ARBA00023159"/>
    </source>
</evidence>
<evidence type="ECO:0000259" key="10">
    <source>
        <dbReference type="PROSITE" id="PS50020"/>
    </source>
</evidence>
<dbReference type="PROSITE" id="PS01159">
    <property type="entry name" value="WW_DOMAIN_1"/>
    <property type="match status" value="2"/>
</dbReference>
<protein>
    <recommendedName>
        <fullName evidence="10">WW domain-containing protein</fullName>
    </recommendedName>
</protein>
<dbReference type="InterPro" id="IPR053819">
    <property type="entry name" value="TEADIR3_omega_loop"/>
</dbReference>
<comment type="similarity">
    <text evidence="8">Belongs to the YAP1 family.</text>
</comment>
<dbReference type="FunFam" id="2.20.70.10:FF:000012">
    <property type="entry name" value="transcriptional coactivator YAP1 isoform X2"/>
    <property type="match status" value="1"/>
</dbReference>
<feature type="region of interest" description="Disordered" evidence="9">
    <location>
        <begin position="339"/>
        <end position="362"/>
    </location>
</feature>
<reference evidence="11" key="1">
    <citation type="submission" date="2021-04" db="EMBL/GenBank/DDBJ databases">
        <authorList>
            <consortium name="Molecular Ecology Group"/>
        </authorList>
    </citation>
    <scope>NUCLEOTIDE SEQUENCE</scope>
</reference>
<keyword evidence="4" id="KW-0805">Transcription regulation</keyword>
<evidence type="ECO:0000313" key="12">
    <source>
        <dbReference type="Proteomes" id="UP000678393"/>
    </source>
</evidence>
<dbReference type="Proteomes" id="UP000678393">
    <property type="component" value="Unassembled WGS sequence"/>
</dbReference>
<dbReference type="GO" id="GO:0035329">
    <property type="term" value="P:hippo signaling"/>
    <property type="evidence" value="ECO:0007669"/>
    <property type="project" value="TreeGrafter"/>
</dbReference>
<dbReference type="SUPFAM" id="SSF51045">
    <property type="entry name" value="WW domain"/>
    <property type="match status" value="2"/>
</dbReference>
<gene>
    <name evidence="11" type="ORF">CUNI_LOCUS21141</name>
</gene>
<proteinExistence type="inferred from homology"/>
<name>A0A8S4A137_9EUPU</name>
<organism evidence="11 12">
    <name type="scientific">Candidula unifasciata</name>
    <dbReference type="NCBI Taxonomy" id="100452"/>
    <lineage>
        <taxon>Eukaryota</taxon>
        <taxon>Metazoa</taxon>
        <taxon>Spiralia</taxon>
        <taxon>Lophotrochozoa</taxon>
        <taxon>Mollusca</taxon>
        <taxon>Gastropoda</taxon>
        <taxon>Heterobranchia</taxon>
        <taxon>Euthyneura</taxon>
        <taxon>Panpulmonata</taxon>
        <taxon>Eupulmonata</taxon>
        <taxon>Stylommatophora</taxon>
        <taxon>Helicina</taxon>
        <taxon>Helicoidea</taxon>
        <taxon>Geomitridae</taxon>
        <taxon>Candidula</taxon>
    </lineage>
</organism>
<evidence type="ECO:0000256" key="4">
    <source>
        <dbReference type="ARBA" id="ARBA00023015"/>
    </source>
</evidence>
<evidence type="ECO:0000256" key="7">
    <source>
        <dbReference type="ARBA" id="ARBA00023242"/>
    </source>
</evidence>